<name>A0ABV7N848_9SPHN</name>
<protein>
    <submittedName>
        <fullName evidence="2">Chromosome partitioning protein ParB</fullName>
    </submittedName>
</protein>
<proteinExistence type="predicted"/>
<accession>A0ABV7N848</accession>
<dbReference type="EMBL" id="JBHRVU010000002">
    <property type="protein sequence ID" value="MFC3439638.1"/>
    <property type="molecule type" value="Genomic_DNA"/>
</dbReference>
<sequence>MKRKKVSNSDLFPSRCGPRKKPSIFPMPKMRARGHAPPVAIRAFAGMRDIGMDPSDIAARFGYSES</sequence>
<organism evidence="2 3">
    <name type="scientific">Sphingobium rhizovicinum</name>
    <dbReference type="NCBI Taxonomy" id="432308"/>
    <lineage>
        <taxon>Bacteria</taxon>
        <taxon>Pseudomonadati</taxon>
        <taxon>Pseudomonadota</taxon>
        <taxon>Alphaproteobacteria</taxon>
        <taxon>Sphingomonadales</taxon>
        <taxon>Sphingomonadaceae</taxon>
        <taxon>Sphingobium</taxon>
    </lineage>
</organism>
<dbReference type="Proteomes" id="UP001595681">
    <property type="component" value="Unassembled WGS sequence"/>
</dbReference>
<comment type="caution">
    <text evidence="2">The sequence shown here is derived from an EMBL/GenBank/DDBJ whole genome shotgun (WGS) entry which is preliminary data.</text>
</comment>
<feature type="region of interest" description="Disordered" evidence="1">
    <location>
        <begin position="1"/>
        <end position="31"/>
    </location>
</feature>
<evidence type="ECO:0000256" key="1">
    <source>
        <dbReference type="SAM" id="MobiDB-lite"/>
    </source>
</evidence>
<feature type="non-terminal residue" evidence="2">
    <location>
        <position position="66"/>
    </location>
</feature>
<evidence type="ECO:0000313" key="2">
    <source>
        <dbReference type="EMBL" id="MFC3439638.1"/>
    </source>
</evidence>
<keyword evidence="3" id="KW-1185">Reference proteome</keyword>
<reference evidence="3" key="1">
    <citation type="journal article" date="2019" name="Int. J. Syst. Evol. Microbiol.">
        <title>The Global Catalogue of Microorganisms (GCM) 10K type strain sequencing project: providing services to taxonomists for standard genome sequencing and annotation.</title>
        <authorList>
            <consortium name="The Broad Institute Genomics Platform"/>
            <consortium name="The Broad Institute Genome Sequencing Center for Infectious Disease"/>
            <person name="Wu L."/>
            <person name="Ma J."/>
        </authorList>
    </citation>
    <scope>NUCLEOTIDE SEQUENCE [LARGE SCALE GENOMIC DNA]</scope>
    <source>
        <strain evidence="3">CCM 7491</strain>
    </source>
</reference>
<evidence type="ECO:0000313" key="3">
    <source>
        <dbReference type="Proteomes" id="UP001595681"/>
    </source>
</evidence>
<gene>
    <name evidence="2" type="ORF">ACFOKF_00155</name>
</gene>